<dbReference type="Gene3D" id="2.60.40.1260">
    <property type="entry name" value="Lamin Tail domain"/>
    <property type="match status" value="1"/>
</dbReference>
<dbReference type="InterPro" id="IPR014755">
    <property type="entry name" value="Cu-Rt/internalin_Ig-like"/>
</dbReference>
<evidence type="ECO:0000313" key="3">
    <source>
        <dbReference type="EMBL" id="REE00515.1"/>
    </source>
</evidence>
<protein>
    <submittedName>
        <fullName evidence="3">Lamin tail-like protein</fullName>
    </submittedName>
</protein>
<dbReference type="Gene3D" id="2.60.40.4070">
    <property type="match status" value="1"/>
</dbReference>
<organism evidence="3 4">
    <name type="scientific">Marinoscillum furvescens DSM 4134</name>
    <dbReference type="NCBI Taxonomy" id="1122208"/>
    <lineage>
        <taxon>Bacteria</taxon>
        <taxon>Pseudomonadati</taxon>
        <taxon>Bacteroidota</taxon>
        <taxon>Cytophagia</taxon>
        <taxon>Cytophagales</taxon>
        <taxon>Reichenbachiellaceae</taxon>
        <taxon>Marinoscillum</taxon>
    </lineage>
</organism>
<dbReference type="Gene3D" id="2.60.40.1220">
    <property type="match status" value="12"/>
</dbReference>
<dbReference type="SUPFAM" id="SSF74853">
    <property type="entry name" value="Lamin A/C globular tail domain"/>
    <property type="match status" value="1"/>
</dbReference>
<sequence length="2528" mass="274483">MSLRTTLYLIILFLGIYGKAQVSDDFSDGNFSEAPIWYGETSFFQITNGALNSAGPDASSEIYLSTPTTLADYTVWEFFLQIDGSAPSGSNQVKIYLMSTQAILTGVSDGYYLEVGQTGDDYLNLKKTDGSVLLTGTTPFDDQVRVKVTRSPEGEWQLWADHSGGYQYLFEGATTDLTHTTTAAFGWVVKHTKTRKESFFLDDVQVDQLRVDSVSVISSTQLDIQFNQFVTRDDAENTANYAIQGLVINSAQRDADDSARVFLTLDGSTPLSTSTYSLVLKNAFTRQSADTINFQYRELTLDTILTLSDSELLLEFNDTVRTAEAENVATYTVDQGIGTPSTAVRVAENPKQVKLELAGALAEGVNYKLTISGLQNAEGNSTFSGAKDFQFVIPLVLDTLSAKSENTLLVSFNKTLNASLAEAEDNYKLDAAETPLSAELQPDGKSVLLMFSEFENGDHTLAVNNLQDLEGNTLQENSEGTFSYLHLALRQIAYAGENKINAYFNQGVDTVAAGELTNYELSEAGQPIAATVSDSSVMLEWERLYNTDYTLAIEGVINALANSQPDSLGAWVAVRTASDYRSMLITEIMADPTPVVGLPDAEYVELYNPNSHSVNVGGFTLNDKVLDSFVVAANAYLLLTDREDSAGFGLTNSLGVMAFDALTNGGETIRLKDQFGITLDTVSYTDDWYGNSEKSNGGYALELIDPLQPCSGVQNWTASIHSSGGTPGAQNSVHDDDHQGPQIIDVDVLGADTLRIYFDEPVASASIQLADFELEEYSIAELDSLDMSTYQLRLSEELTSGAYYSLMVGAVQDCRGNSLSSQTYTFFHDIDGPQLLETFPIAANEVALLFDEPLEATSAEEEANYSLAAIAIDQATLQDSARHRVHLLLHTDLSEQSYELFVTGLEDTLGNVGDAARMEFSFEEAIADWRVVSANILSFSFTQAIDTSRISQSNFQLADGSHPESIANTDDRSVILGFETNFTANKSQRLYMKGIRSQAGNSMLTPALDFVYDTRSPDLDSMVVASDTTLLLYWDEPLDTLRALTTTLYELEGVSPIRVKSIDQKTFQLWFENQFEQEKDLRLTIKSQEDLSGNASSTKRTDFVYDKIPPSIARIDFQGSDELLIVFHEQITRTSSLALSHYQLGNDHPVAAKILGPDSTSVLLTFSAVAYDTALSFSATDISDVAGNLSENIQYRVDSYTPQITSIAAVSDRELSVDFSHALESGYAPLLHCDRSVDSVVEVSSYQASVYLSLPLSQGEHVIISASGVEAVHGATLDDSLSFVFETYFETYQLLDEQTLVLQFQTAFDSASRSHFQVESHDLAFVQLDGENSSLIQLSFANSLPENTPIEIVWTDLMDRFGRRLPDGAVTMQRDTHPPVVQEVGSAHGDKLQVSFDEALEASSALAKNHYAVDGTLPIEVALANDQKVDLTFPNGSFEVGKAYELIVDRVADLKGNYLLQDTTSFVYEPPTLPTPGGMLFTEIMADPSPAVGLPEAEYLELYNADTISFDLSVLKLSDELDTLKLPSYSLGAGEYVLLIDESNQAAYNSGNVLGLANMPSLANDGETLRLSTIFDEVVDEVAYSSSWYGEASKANGGYSLERNAMNNACPVAYNWAASKSEAGGTPGYQNSIFREGPDEEKPQLNSWSVVNGSVELVFSEPMDSASLLQASVDFALPVERRTVDDGAERLTLHLADQFSPGEAYTLSISGPLDCTGNALDSIGLELSVGKSPASGELIITEIMADPEPPNGLPGVEYVEVYNASSYYLDLEDVEFADERDTVGLPAYTLPPERYVALASEAGAQQLIEFGSALGVRGFPALTNAGEQLTLFSAGAKIDEVIYSADWYASEAQEGGHSLELINPAGTCKGAANWTSSTDALGGTPGTQNSVFHIGPDATAPEVVSFEVLDASTLRFVFSESMDSLSLLSSRLDGVVVDQFEVLGYYADTLVAHLFVPVARGEQVSITLSGPQDCSGNGMELNSFTVGLGDRPAFGELVITEIMADPEPLVGLPPSEYVEVLNTSDRLLSLGGLQLVVETDTVLLPAATVEPGAYVLLVPKAAVGLFEGGAVVGLSGWAAIKNSGDFLAIIGEELIHQVEFDQEWYGEEKADGGFSLEIKDPLNVCAGAINWTASTHPNGGTPAFANAVSEAVPDNFGPEVLAARVVTANELHVLFSEPLAVNSVINLVVDLSPDVSVARLELNKYRTQLTLFLEDSLQRNLPYEVRIFGLRDCLGNTNEPLEFTLIRPGVATEGQVRLSELLFNPKPEGVDFIELYNTGDSYVDLYGWDLERLLDDGTEMTTITTHYLLGPHAYVALTEDTISLKNQYPPRVSKRLLQTQLPAMPNEAGHIHIVSGAGIRQDAFEYDEDFHLTLLDDVDGVSLERLDFENPTQDANNWTSASSAVGFATPGYANSQARGQQVASGKLAVTPKVFIPASSNPAFPSFATISYQLSQPGQFANITIYNQAGQVTYQLAQGISLSQEGFVRWDGTDDAGRKAPMGYYVVLFELYDSNGNQQYLKETVVVGH</sequence>
<feature type="domain" description="LTD" evidence="2">
    <location>
        <begin position="1726"/>
        <end position="1845"/>
    </location>
</feature>
<dbReference type="RefSeq" id="WP_115867513.1">
    <property type="nucleotide sequence ID" value="NZ_QREG01000005.1"/>
</dbReference>
<proteinExistence type="predicted"/>
<evidence type="ECO:0000313" key="4">
    <source>
        <dbReference type="Proteomes" id="UP000256779"/>
    </source>
</evidence>
<dbReference type="InterPro" id="IPR036415">
    <property type="entry name" value="Lamin_tail_dom_sf"/>
</dbReference>
<feature type="domain" description="LTD" evidence="2">
    <location>
        <begin position="1985"/>
        <end position="2133"/>
    </location>
</feature>
<evidence type="ECO:0000259" key="2">
    <source>
        <dbReference type="PROSITE" id="PS51841"/>
    </source>
</evidence>
<dbReference type="OrthoDB" id="9758406at2"/>
<keyword evidence="1" id="KW-0732">Signal</keyword>
<keyword evidence="4" id="KW-1185">Reference proteome</keyword>
<accession>A0A3D9L4G6</accession>
<feature type="domain" description="LTD" evidence="2">
    <location>
        <begin position="2239"/>
        <end position="2431"/>
    </location>
</feature>
<dbReference type="InterPro" id="IPR001322">
    <property type="entry name" value="Lamin_tail_dom"/>
</dbReference>
<gene>
    <name evidence="3" type="ORF">C7460_105138</name>
</gene>
<reference evidence="3 4" key="1">
    <citation type="submission" date="2018-07" db="EMBL/GenBank/DDBJ databases">
        <title>Genomic Encyclopedia of Type Strains, Phase IV (KMG-IV): sequencing the most valuable type-strain genomes for metagenomic binning, comparative biology and taxonomic classification.</title>
        <authorList>
            <person name="Goeker M."/>
        </authorList>
    </citation>
    <scope>NUCLEOTIDE SEQUENCE [LARGE SCALE GENOMIC DNA]</scope>
    <source>
        <strain evidence="3 4">DSM 4134</strain>
    </source>
</reference>
<dbReference type="Proteomes" id="UP000256779">
    <property type="component" value="Unassembled WGS sequence"/>
</dbReference>
<dbReference type="PROSITE" id="PS51841">
    <property type="entry name" value="LTD"/>
    <property type="match status" value="4"/>
</dbReference>
<dbReference type="EMBL" id="QREG01000005">
    <property type="protein sequence ID" value="REE00515.1"/>
    <property type="molecule type" value="Genomic_DNA"/>
</dbReference>
<dbReference type="Pfam" id="PF00932">
    <property type="entry name" value="LTD"/>
    <property type="match status" value="2"/>
</dbReference>
<comment type="caution">
    <text evidence="3">The sequence shown here is derived from an EMBL/GenBank/DDBJ whole genome shotgun (WGS) entry which is preliminary data.</text>
</comment>
<feature type="domain" description="LTD" evidence="2">
    <location>
        <begin position="575"/>
        <end position="686"/>
    </location>
</feature>
<evidence type="ECO:0000256" key="1">
    <source>
        <dbReference type="ARBA" id="ARBA00022729"/>
    </source>
</evidence>
<name>A0A3D9L4G6_MARFU</name>